<dbReference type="Gene3D" id="1.10.1130.10">
    <property type="entry name" value="Flavocytochrome C3, Chain A"/>
    <property type="match status" value="1"/>
</dbReference>
<evidence type="ECO:0000313" key="2">
    <source>
        <dbReference type="EMBL" id="BAO30277.1"/>
    </source>
</evidence>
<evidence type="ECO:0000256" key="1">
    <source>
        <dbReference type="SAM" id="SignalP"/>
    </source>
</evidence>
<accession>W0SH39</accession>
<dbReference type="AlphaFoldDB" id="W0SH39"/>
<organism evidence="2 3">
    <name type="scientific">Sulfuritalea hydrogenivorans sk43H</name>
    <dbReference type="NCBI Taxonomy" id="1223802"/>
    <lineage>
        <taxon>Bacteria</taxon>
        <taxon>Pseudomonadati</taxon>
        <taxon>Pseudomonadota</taxon>
        <taxon>Betaproteobacteria</taxon>
        <taxon>Nitrosomonadales</taxon>
        <taxon>Sterolibacteriaceae</taxon>
        <taxon>Sulfuritalea</taxon>
    </lineage>
</organism>
<dbReference type="EMBL" id="AP012547">
    <property type="protein sequence ID" value="BAO30277.1"/>
    <property type="molecule type" value="Genomic_DNA"/>
</dbReference>
<feature type="signal peptide" evidence="1">
    <location>
        <begin position="1"/>
        <end position="23"/>
    </location>
</feature>
<evidence type="ECO:0008006" key="4">
    <source>
        <dbReference type="Google" id="ProtNLM"/>
    </source>
</evidence>
<evidence type="ECO:0000313" key="3">
    <source>
        <dbReference type="Proteomes" id="UP000031637"/>
    </source>
</evidence>
<dbReference type="HOGENOM" id="CLU_1019139_0_0_4"/>
<dbReference type="RefSeq" id="WP_148312929.1">
    <property type="nucleotide sequence ID" value="NZ_AP012547.1"/>
</dbReference>
<dbReference type="STRING" id="1223802.SUTH_02494"/>
<reference evidence="2 3" key="1">
    <citation type="journal article" date="2014" name="Syst. Appl. Microbiol.">
        <title>Complete genomes of freshwater sulfur oxidizers Sulfuricella denitrificans skB26 and Sulfuritalea hydrogenivorans sk43H: genetic insights into the sulfur oxidation pathway of betaproteobacteria.</title>
        <authorList>
            <person name="Watanabe T."/>
            <person name="Kojima H."/>
            <person name="Fukui M."/>
        </authorList>
    </citation>
    <scope>NUCLEOTIDE SEQUENCE [LARGE SCALE GENOMIC DNA]</scope>
    <source>
        <strain evidence="2">DSM22779</strain>
    </source>
</reference>
<sequence length="273" mass="30026">MNKLAFHTMILAFCCGMMAPALAQEQKAAAAAPAPAPAAETVCFESRKGASEVTKRDLQPGWPNVKCSPKTGAVLWWGDPFDGTVPMGKMPLLDKIPEGHAVIKPRTEKLALMPMCGVSCHNGIGPKFSPPTLPKGRKPAPVPTMEAMVPDLKDLQHGRGRIWCLDCHHTTKRNMLVDHFGDPVSFDQPQLLCGKCHGDKLRDWRDGIHGKRIGEWASTGKKRWFTCTECHNPHNVQDGARNRGFVQIAPEAPPQLPRGMKDAKYERVHGIAH</sequence>
<keyword evidence="1" id="KW-0732">Signal</keyword>
<keyword evidence="3" id="KW-1185">Reference proteome</keyword>
<feature type="chain" id="PRO_5004796313" description="Cytochrome c7-like domain-containing protein" evidence="1">
    <location>
        <begin position="24"/>
        <end position="273"/>
    </location>
</feature>
<protein>
    <recommendedName>
        <fullName evidence="4">Cytochrome c7-like domain-containing protein</fullName>
    </recommendedName>
</protein>
<dbReference type="KEGG" id="shd:SUTH_02494"/>
<dbReference type="OrthoDB" id="9814800at2"/>
<name>W0SH39_9PROT</name>
<dbReference type="Proteomes" id="UP000031637">
    <property type="component" value="Chromosome"/>
</dbReference>
<proteinExistence type="predicted"/>
<dbReference type="SUPFAM" id="SSF48695">
    <property type="entry name" value="Multiheme cytochromes"/>
    <property type="match status" value="1"/>
</dbReference>
<dbReference type="InterPro" id="IPR036280">
    <property type="entry name" value="Multihaem_cyt_sf"/>
</dbReference>
<gene>
    <name evidence="2" type="ORF">SUTH_02494</name>
</gene>